<dbReference type="EMBL" id="BMHI01000003">
    <property type="protein sequence ID" value="GGB29099.1"/>
    <property type="molecule type" value="Genomic_DNA"/>
</dbReference>
<dbReference type="InterPro" id="IPR011991">
    <property type="entry name" value="ArsR-like_HTH"/>
</dbReference>
<dbReference type="InterPro" id="IPR051011">
    <property type="entry name" value="Metal_resp_trans_reg"/>
</dbReference>
<dbReference type="CDD" id="cd00090">
    <property type="entry name" value="HTH_ARSR"/>
    <property type="match status" value="1"/>
</dbReference>
<organism evidence="6 7">
    <name type="scientific">Flexivirga endophytica</name>
    <dbReference type="NCBI Taxonomy" id="1849103"/>
    <lineage>
        <taxon>Bacteria</taxon>
        <taxon>Bacillati</taxon>
        <taxon>Actinomycetota</taxon>
        <taxon>Actinomycetes</taxon>
        <taxon>Micrococcales</taxon>
        <taxon>Dermacoccaceae</taxon>
        <taxon>Flexivirga</taxon>
    </lineage>
</organism>
<evidence type="ECO:0000256" key="4">
    <source>
        <dbReference type="SAM" id="MobiDB-lite"/>
    </source>
</evidence>
<name>A0A916T4I4_9MICO</name>
<dbReference type="PANTHER" id="PTHR43132">
    <property type="entry name" value="ARSENICAL RESISTANCE OPERON REPRESSOR ARSR-RELATED"/>
    <property type="match status" value="1"/>
</dbReference>
<keyword evidence="1" id="KW-0805">Transcription regulation</keyword>
<feature type="domain" description="HTH arsR-type" evidence="5">
    <location>
        <begin position="27"/>
        <end position="121"/>
    </location>
</feature>
<keyword evidence="3" id="KW-0804">Transcription</keyword>
<dbReference type="SUPFAM" id="SSF46785">
    <property type="entry name" value="Winged helix' DNA-binding domain"/>
    <property type="match status" value="1"/>
</dbReference>
<proteinExistence type="predicted"/>
<feature type="compositionally biased region" description="Basic and acidic residues" evidence="4">
    <location>
        <begin position="15"/>
        <end position="26"/>
    </location>
</feature>
<dbReference type="GO" id="GO:0003700">
    <property type="term" value="F:DNA-binding transcription factor activity"/>
    <property type="evidence" value="ECO:0007669"/>
    <property type="project" value="InterPro"/>
</dbReference>
<comment type="caution">
    <text evidence="6">The sequence shown here is derived from an EMBL/GenBank/DDBJ whole genome shotgun (WGS) entry which is preliminary data.</text>
</comment>
<evidence type="ECO:0000256" key="1">
    <source>
        <dbReference type="ARBA" id="ARBA00023015"/>
    </source>
</evidence>
<reference evidence="6" key="1">
    <citation type="journal article" date="2014" name="Int. J. Syst. Evol. Microbiol.">
        <title>Complete genome sequence of Corynebacterium casei LMG S-19264T (=DSM 44701T), isolated from a smear-ripened cheese.</title>
        <authorList>
            <consortium name="US DOE Joint Genome Institute (JGI-PGF)"/>
            <person name="Walter F."/>
            <person name="Albersmeier A."/>
            <person name="Kalinowski J."/>
            <person name="Ruckert C."/>
        </authorList>
    </citation>
    <scope>NUCLEOTIDE SEQUENCE</scope>
    <source>
        <strain evidence="6">CGMCC 1.15085</strain>
    </source>
</reference>
<dbReference type="Proteomes" id="UP000636793">
    <property type="component" value="Unassembled WGS sequence"/>
</dbReference>
<evidence type="ECO:0000313" key="6">
    <source>
        <dbReference type="EMBL" id="GGB29099.1"/>
    </source>
</evidence>
<accession>A0A916T4I4</accession>
<evidence type="ECO:0000259" key="5">
    <source>
        <dbReference type="PROSITE" id="PS50987"/>
    </source>
</evidence>
<evidence type="ECO:0000256" key="2">
    <source>
        <dbReference type="ARBA" id="ARBA00023125"/>
    </source>
</evidence>
<feature type="region of interest" description="Disordered" evidence="4">
    <location>
        <begin position="1"/>
        <end position="29"/>
    </location>
</feature>
<dbReference type="InterPro" id="IPR036390">
    <property type="entry name" value="WH_DNA-bd_sf"/>
</dbReference>
<sequence>MHMAASERVNSRQVKSREPADRHTEDLSAEQVDAAVTTFGLLADATRVRILWALRDAELDVATLAETAGCRPTVASQHLAKLRLAGLVVGERDGRRVVYRLQGAHLRSLLTEALFHADHQVSG</sequence>
<dbReference type="SMART" id="SM00418">
    <property type="entry name" value="HTH_ARSR"/>
    <property type="match status" value="1"/>
</dbReference>
<gene>
    <name evidence="6" type="ORF">GCM10011492_19290</name>
</gene>
<dbReference type="InterPro" id="IPR001845">
    <property type="entry name" value="HTH_ArsR_DNA-bd_dom"/>
</dbReference>
<dbReference type="Gene3D" id="1.10.10.10">
    <property type="entry name" value="Winged helix-like DNA-binding domain superfamily/Winged helix DNA-binding domain"/>
    <property type="match status" value="1"/>
</dbReference>
<dbReference type="PROSITE" id="PS50987">
    <property type="entry name" value="HTH_ARSR_2"/>
    <property type="match status" value="1"/>
</dbReference>
<dbReference type="InterPro" id="IPR036388">
    <property type="entry name" value="WH-like_DNA-bd_sf"/>
</dbReference>
<reference evidence="6" key="2">
    <citation type="submission" date="2020-09" db="EMBL/GenBank/DDBJ databases">
        <authorList>
            <person name="Sun Q."/>
            <person name="Zhou Y."/>
        </authorList>
    </citation>
    <scope>NUCLEOTIDE SEQUENCE</scope>
    <source>
        <strain evidence="6">CGMCC 1.15085</strain>
    </source>
</reference>
<dbReference type="NCBIfam" id="NF033788">
    <property type="entry name" value="HTH_metalloreg"/>
    <property type="match status" value="1"/>
</dbReference>
<dbReference type="Pfam" id="PF12840">
    <property type="entry name" value="HTH_20"/>
    <property type="match status" value="1"/>
</dbReference>
<evidence type="ECO:0000313" key="7">
    <source>
        <dbReference type="Proteomes" id="UP000636793"/>
    </source>
</evidence>
<dbReference type="GO" id="GO:0003677">
    <property type="term" value="F:DNA binding"/>
    <property type="evidence" value="ECO:0007669"/>
    <property type="project" value="UniProtKB-KW"/>
</dbReference>
<protein>
    <recommendedName>
        <fullName evidence="5">HTH arsR-type domain-containing protein</fullName>
    </recommendedName>
</protein>
<dbReference type="AlphaFoldDB" id="A0A916T4I4"/>
<keyword evidence="7" id="KW-1185">Reference proteome</keyword>
<evidence type="ECO:0000256" key="3">
    <source>
        <dbReference type="ARBA" id="ARBA00023163"/>
    </source>
</evidence>
<keyword evidence="2" id="KW-0238">DNA-binding</keyword>
<dbReference type="PRINTS" id="PR00778">
    <property type="entry name" value="HTHARSR"/>
</dbReference>
<dbReference type="PANTHER" id="PTHR43132:SF8">
    <property type="entry name" value="HTH-TYPE TRANSCRIPTIONAL REGULATOR KMTR"/>
    <property type="match status" value="1"/>
</dbReference>